<dbReference type="EMBL" id="JADCNL010000318">
    <property type="protein sequence ID" value="KAG0448476.1"/>
    <property type="molecule type" value="Genomic_DNA"/>
</dbReference>
<comment type="caution">
    <text evidence="12">The sequence shown here is derived from an EMBL/GenBank/DDBJ whole genome shotgun (WGS) entry which is preliminary data.</text>
</comment>
<dbReference type="Proteomes" id="UP000636800">
    <property type="component" value="Unassembled WGS sequence"/>
</dbReference>
<comment type="caution">
    <text evidence="10">Lacks conserved residue(s) required for the propagation of feature annotation.</text>
</comment>
<dbReference type="Gene3D" id="1.10.10.160">
    <property type="match status" value="1"/>
</dbReference>
<name>A0A835P7S4_VANPL</name>
<evidence type="ECO:0000256" key="9">
    <source>
        <dbReference type="ARBA" id="ARBA00048988"/>
    </source>
</evidence>
<feature type="non-terminal residue" evidence="12">
    <location>
        <position position="1"/>
    </location>
</feature>
<accession>A0A835P7S4</accession>
<dbReference type="EC" id="5.6.2.4" evidence="8"/>
<dbReference type="GO" id="GO:0016787">
    <property type="term" value="F:hydrolase activity"/>
    <property type="evidence" value="ECO:0007669"/>
    <property type="project" value="UniProtKB-UniRule"/>
</dbReference>
<dbReference type="GO" id="GO:0003677">
    <property type="term" value="F:DNA binding"/>
    <property type="evidence" value="ECO:0007669"/>
    <property type="project" value="InterPro"/>
</dbReference>
<evidence type="ECO:0000256" key="5">
    <source>
        <dbReference type="ARBA" id="ARBA00022840"/>
    </source>
</evidence>
<evidence type="ECO:0000256" key="4">
    <source>
        <dbReference type="ARBA" id="ARBA00022806"/>
    </source>
</evidence>
<dbReference type="Gene3D" id="3.40.50.300">
    <property type="entry name" value="P-loop containing nucleotide triphosphate hydrolases"/>
    <property type="match status" value="2"/>
</dbReference>
<keyword evidence="2 10" id="KW-0547">Nucleotide-binding</keyword>
<dbReference type="InterPro" id="IPR014016">
    <property type="entry name" value="UvrD-like_ATP-bd"/>
</dbReference>
<dbReference type="PANTHER" id="PTHR11070:SF61">
    <property type="entry name" value="DNA 3'-5' HELICASE"/>
    <property type="match status" value="1"/>
</dbReference>
<comment type="catalytic activity">
    <reaction evidence="7">
        <text>Couples ATP hydrolysis with the unwinding of duplex DNA by translocating in the 3'-5' direction.</text>
        <dbReference type="EC" id="5.6.2.4"/>
    </reaction>
</comment>
<comment type="similarity">
    <text evidence="1">Belongs to the helicase family. UvrD subfamily.</text>
</comment>
<comment type="catalytic activity">
    <reaction evidence="9">
        <text>ATP + H2O = ADP + phosphate + H(+)</text>
        <dbReference type="Rhea" id="RHEA:13065"/>
        <dbReference type="ChEBI" id="CHEBI:15377"/>
        <dbReference type="ChEBI" id="CHEBI:15378"/>
        <dbReference type="ChEBI" id="CHEBI:30616"/>
        <dbReference type="ChEBI" id="CHEBI:43474"/>
        <dbReference type="ChEBI" id="CHEBI:456216"/>
        <dbReference type="EC" id="5.6.2.4"/>
    </reaction>
</comment>
<evidence type="ECO:0000256" key="7">
    <source>
        <dbReference type="ARBA" id="ARBA00034617"/>
    </source>
</evidence>
<dbReference type="PROSITE" id="PS51198">
    <property type="entry name" value="UVRD_HELICASE_ATP_BIND"/>
    <property type="match status" value="1"/>
</dbReference>
<evidence type="ECO:0000256" key="10">
    <source>
        <dbReference type="PROSITE-ProRule" id="PRU00560"/>
    </source>
</evidence>
<dbReference type="Pfam" id="PF00580">
    <property type="entry name" value="UvrD-helicase"/>
    <property type="match status" value="1"/>
</dbReference>
<dbReference type="GO" id="GO:0043138">
    <property type="term" value="F:3'-5' DNA helicase activity"/>
    <property type="evidence" value="ECO:0007669"/>
    <property type="project" value="UniProtKB-EC"/>
</dbReference>
<evidence type="ECO:0000256" key="3">
    <source>
        <dbReference type="ARBA" id="ARBA00022801"/>
    </source>
</evidence>
<dbReference type="AlphaFoldDB" id="A0A835P7S4"/>
<dbReference type="GO" id="GO:0000725">
    <property type="term" value="P:recombinational repair"/>
    <property type="evidence" value="ECO:0007669"/>
    <property type="project" value="TreeGrafter"/>
</dbReference>
<protein>
    <recommendedName>
        <fullName evidence="8">DNA 3'-5' helicase</fullName>
        <ecNumber evidence="8">5.6.2.4</ecNumber>
    </recommendedName>
</protein>
<feature type="domain" description="UvrD-like helicase ATP-binding" evidence="11">
    <location>
        <begin position="1"/>
        <end position="139"/>
    </location>
</feature>
<evidence type="ECO:0000313" key="12">
    <source>
        <dbReference type="EMBL" id="KAG0448476.1"/>
    </source>
</evidence>
<reference evidence="12 13" key="1">
    <citation type="journal article" date="2020" name="Nat. Food">
        <title>A phased Vanilla planifolia genome enables genetic improvement of flavour and production.</title>
        <authorList>
            <person name="Hasing T."/>
            <person name="Tang H."/>
            <person name="Brym M."/>
            <person name="Khazi F."/>
            <person name="Huang T."/>
            <person name="Chambers A.H."/>
        </authorList>
    </citation>
    <scope>NUCLEOTIDE SEQUENCE [LARGE SCALE GENOMIC DNA]</scope>
    <source>
        <tissue evidence="12">Leaf</tissue>
    </source>
</reference>
<dbReference type="InterPro" id="IPR013986">
    <property type="entry name" value="DExx_box_DNA_helicase_dom_sf"/>
</dbReference>
<organism evidence="12 13">
    <name type="scientific">Vanilla planifolia</name>
    <name type="common">Vanilla</name>
    <dbReference type="NCBI Taxonomy" id="51239"/>
    <lineage>
        <taxon>Eukaryota</taxon>
        <taxon>Viridiplantae</taxon>
        <taxon>Streptophyta</taxon>
        <taxon>Embryophyta</taxon>
        <taxon>Tracheophyta</taxon>
        <taxon>Spermatophyta</taxon>
        <taxon>Magnoliopsida</taxon>
        <taxon>Liliopsida</taxon>
        <taxon>Asparagales</taxon>
        <taxon>Orchidaceae</taxon>
        <taxon>Vanilloideae</taxon>
        <taxon>Vanilleae</taxon>
        <taxon>Vanilla</taxon>
    </lineage>
</organism>
<sequence>VKASGKTPEDLNRSGEKNGALILGMYNDILRSCNALDYHDLINSSVKLLTDFDEVLKECQYKWKAIVVDEFQDTSSMQYLLLRLLGSHNHITIVGDEDQSIFSFNGADVSGFGSFRRDFPTHKEIVDYIDKISSVRKSSFLSVANDIFGSKISGTFKRTQLTQGLKVLSTLDMLSKIVRREPSISVVISSAVNMLPQKHIFEQRAIIDAEDGKFLNEDNDPRSSKGLEWDIVFIVKSNDSEIPLLNEFNCAVKEDSTNLEEERRLFYVAMTRARNKLYILYVTMDSNCQLLQPSRFLKEIPGHLIEVQGEACTNKRGDQHHQRETYLSDSECVQRSEIVVNHFAKNNEVDQCISIELPDASVGNNFLKSFNIEERLIVSHLFHQWAKKQAFQDPKRLLDKVNFVIDERLSNKTYKHKDVMRALKSILSSNEAIHYAQYVLRWEQIPVHRRAHFMREKQEHFQKQRIENSMGSAKATPKQIAYLKNLGCAVIPTSRLHASHLIEQYRSL</sequence>
<dbReference type="PANTHER" id="PTHR11070">
    <property type="entry name" value="UVRD / RECB / PCRA DNA HELICASE FAMILY MEMBER"/>
    <property type="match status" value="1"/>
</dbReference>
<gene>
    <name evidence="12" type="ORF">HPP92_027816</name>
</gene>
<keyword evidence="4 10" id="KW-0347">Helicase</keyword>
<dbReference type="CDD" id="cd17932">
    <property type="entry name" value="DEXQc_UvrD"/>
    <property type="match status" value="1"/>
</dbReference>
<evidence type="ECO:0000256" key="8">
    <source>
        <dbReference type="ARBA" id="ARBA00034808"/>
    </source>
</evidence>
<keyword evidence="5 10" id="KW-0067">ATP-binding</keyword>
<dbReference type="InterPro" id="IPR027417">
    <property type="entry name" value="P-loop_NTPase"/>
</dbReference>
<dbReference type="InterPro" id="IPR000212">
    <property type="entry name" value="DNA_helicase_UvrD/REP"/>
</dbReference>
<proteinExistence type="inferred from homology"/>
<evidence type="ECO:0000259" key="11">
    <source>
        <dbReference type="PROSITE" id="PS51198"/>
    </source>
</evidence>
<keyword evidence="6" id="KW-0413">Isomerase</keyword>
<keyword evidence="3 10" id="KW-0378">Hydrolase</keyword>
<evidence type="ECO:0000256" key="2">
    <source>
        <dbReference type="ARBA" id="ARBA00022741"/>
    </source>
</evidence>
<evidence type="ECO:0000256" key="6">
    <source>
        <dbReference type="ARBA" id="ARBA00023235"/>
    </source>
</evidence>
<evidence type="ECO:0000256" key="1">
    <source>
        <dbReference type="ARBA" id="ARBA00009922"/>
    </source>
</evidence>
<dbReference type="InterPro" id="IPR014017">
    <property type="entry name" value="DNA_helicase_UvrD-like_C"/>
</dbReference>
<dbReference type="Pfam" id="PF13361">
    <property type="entry name" value="UvrD_C"/>
    <property type="match status" value="1"/>
</dbReference>
<dbReference type="SUPFAM" id="SSF52540">
    <property type="entry name" value="P-loop containing nucleoside triphosphate hydrolases"/>
    <property type="match status" value="1"/>
</dbReference>
<dbReference type="GO" id="GO:0005634">
    <property type="term" value="C:nucleus"/>
    <property type="evidence" value="ECO:0007669"/>
    <property type="project" value="TreeGrafter"/>
</dbReference>
<dbReference type="GO" id="GO:0005524">
    <property type="term" value="F:ATP binding"/>
    <property type="evidence" value="ECO:0007669"/>
    <property type="project" value="UniProtKB-UniRule"/>
</dbReference>
<keyword evidence="13" id="KW-1185">Reference proteome</keyword>
<evidence type="ECO:0000313" key="13">
    <source>
        <dbReference type="Proteomes" id="UP000636800"/>
    </source>
</evidence>
<dbReference type="OrthoDB" id="344345at2759"/>